<feature type="compositionally biased region" description="Basic and acidic residues" evidence="1">
    <location>
        <begin position="36"/>
        <end position="45"/>
    </location>
</feature>
<protein>
    <submittedName>
        <fullName evidence="2">Uncharacterized protein</fullName>
    </submittedName>
</protein>
<dbReference type="Pfam" id="PF23876">
    <property type="entry name" value="DUF7230"/>
    <property type="match status" value="1"/>
</dbReference>
<proteinExistence type="predicted"/>
<keyword evidence="3" id="KW-1185">Reference proteome</keyword>
<sequence length="45" mass="5445">MNNLVAKHAWINRASTHRDRKRAFKEAKRKQKHKGKCDENRFDHS</sequence>
<evidence type="ECO:0000313" key="3">
    <source>
        <dbReference type="Proteomes" id="UP000203408"/>
    </source>
</evidence>
<dbReference type="Proteomes" id="UP000203408">
    <property type="component" value="Segment"/>
</dbReference>
<name>A0A0K1LPT5_9CAUD</name>
<evidence type="ECO:0000313" key="2">
    <source>
        <dbReference type="EMBL" id="AKU44581.1"/>
    </source>
</evidence>
<evidence type="ECO:0000256" key="1">
    <source>
        <dbReference type="SAM" id="MobiDB-lite"/>
    </source>
</evidence>
<dbReference type="GeneID" id="26613460"/>
<dbReference type="RefSeq" id="YP_009194521.1">
    <property type="nucleotide sequence ID" value="NC_028750.1"/>
</dbReference>
<feature type="compositionally biased region" description="Basic residues" evidence="1">
    <location>
        <begin position="18"/>
        <end position="35"/>
    </location>
</feature>
<reference evidence="2 3" key="1">
    <citation type="journal article" date="2015" name="Genome Announc.">
        <title>Complete Genome Sequence of Carbapenemase-Producing Klebsiella pneumoniae Myophage Matisse.</title>
        <authorList>
            <person name="Provasek V.E."/>
            <person name="Lessor L.E."/>
            <person name="Cahill J.L."/>
            <person name="Rasche E.S."/>
            <person name="Kuty Everett G.F."/>
        </authorList>
    </citation>
    <scope>NUCLEOTIDE SEQUENCE [LARGE SCALE GENOMIC DNA]</scope>
</reference>
<organism evidence="2 3">
    <name type="scientific">Klebsiella phage Matisse</name>
    <dbReference type="NCBI Taxonomy" id="1675607"/>
    <lineage>
        <taxon>Viruses</taxon>
        <taxon>Duplodnaviria</taxon>
        <taxon>Heunggongvirae</taxon>
        <taxon>Uroviricota</taxon>
        <taxon>Caudoviricetes</taxon>
        <taxon>Pantevenvirales</taxon>
        <taxon>Straboviridae</taxon>
        <taxon>Slopekvirus</taxon>
        <taxon>Slopekvirus matisse</taxon>
    </lineage>
</organism>
<dbReference type="InterPro" id="IPR055654">
    <property type="entry name" value="DUF7230"/>
</dbReference>
<accession>A0A0K1LPT5</accession>
<gene>
    <name evidence="2" type="ORF">CPT_Matisse277</name>
</gene>
<feature type="region of interest" description="Disordered" evidence="1">
    <location>
        <begin position="14"/>
        <end position="45"/>
    </location>
</feature>
<dbReference type="KEGG" id="vg:26613460"/>
<dbReference type="EMBL" id="KT001918">
    <property type="protein sequence ID" value="AKU44581.1"/>
    <property type="molecule type" value="Genomic_DNA"/>
</dbReference>